<feature type="compositionally biased region" description="Pro residues" evidence="4">
    <location>
        <begin position="590"/>
        <end position="611"/>
    </location>
</feature>
<feature type="compositionally biased region" description="Polar residues" evidence="4">
    <location>
        <begin position="1643"/>
        <end position="1652"/>
    </location>
</feature>
<feature type="region of interest" description="Disordered" evidence="4">
    <location>
        <begin position="370"/>
        <end position="721"/>
    </location>
</feature>
<feature type="compositionally biased region" description="Low complexity" evidence="4">
    <location>
        <begin position="642"/>
        <end position="658"/>
    </location>
</feature>
<dbReference type="OMA" id="CRPIDMD"/>
<feature type="region of interest" description="Disordered" evidence="4">
    <location>
        <begin position="1033"/>
        <end position="1519"/>
    </location>
</feature>
<dbReference type="InterPro" id="IPR001606">
    <property type="entry name" value="ARID_dom"/>
</dbReference>
<keyword evidence="7" id="KW-1185">Reference proteome</keyword>
<feature type="compositionally biased region" description="Basic and acidic residues" evidence="4">
    <location>
        <begin position="1688"/>
        <end position="1705"/>
    </location>
</feature>
<comment type="subcellular location">
    <subcellularLocation>
        <location evidence="1">Nucleus</location>
    </subcellularLocation>
</comment>
<feature type="compositionally biased region" description="Low complexity" evidence="4">
    <location>
        <begin position="399"/>
        <end position="455"/>
    </location>
</feature>
<dbReference type="SMART" id="SM00501">
    <property type="entry name" value="BRIGHT"/>
    <property type="match status" value="1"/>
</dbReference>
<dbReference type="Gene3D" id="1.10.150.60">
    <property type="entry name" value="ARID DNA-binding domain"/>
    <property type="match status" value="1"/>
</dbReference>
<dbReference type="GO" id="GO:0045893">
    <property type="term" value="P:positive regulation of DNA-templated transcription"/>
    <property type="evidence" value="ECO:0007669"/>
    <property type="project" value="TreeGrafter"/>
</dbReference>
<name>A0A8C4R6U2_EPTBU</name>
<dbReference type="GO" id="GO:0006357">
    <property type="term" value="P:regulation of transcription by RNA polymerase II"/>
    <property type="evidence" value="ECO:0007669"/>
    <property type="project" value="TreeGrafter"/>
</dbReference>
<evidence type="ECO:0000256" key="4">
    <source>
        <dbReference type="SAM" id="MobiDB-lite"/>
    </source>
</evidence>
<dbReference type="GO" id="GO:0003677">
    <property type="term" value="F:DNA binding"/>
    <property type="evidence" value="ECO:0007669"/>
    <property type="project" value="InterPro"/>
</dbReference>
<feature type="domain" description="ARID" evidence="5">
    <location>
        <begin position="938"/>
        <end position="1029"/>
    </location>
</feature>
<reference evidence="6" key="1">
    <citation type="submission" date="2025-08" db="UniProtKB">
        <authorList>
            <consortium name="Ensembl"/>
        </authorList>
    </citation>
    <scope>IDENTIFICATION</scope>
</reference>
<dbReference type="GO" id="GO:0005654">
    <property type="term" value="C:nucleoplasm"/>
    <property type="evidence" value="ECO:0007669"/>
    <property type="project" value="TreeGrafter"/>
</dbReference>
<dbReference type="SUPFAM" id="SSF46774">
    <property type="entry name" value="ARID-like"/>
    <property type="match status" value="1"/>
</dbReference>
<proteinExistence type="predicted"/>
<protein>
    <submittedName>
        <fullName evidence="6">AT rich interactive domain 1B (SWI1-like)</fullName>
    </submittedName>
</protein>
<feature type="compositionally biased region" description="Gly residues" evidence="4">
    <location>
        <begin position="183"/>
        <end position="199"/>
    </location>
</feature>
<evidence type="ECO:0000256" key="1">
    <source>
        <dbReference type="ARBA" id="ARBA00004123"/>
    </source>
</evidence>
<feature type="compositionally biased region" description="Low complexity" evidence="4">
    <location>
        <begin position="1055"/>
        <end position="1064"/>
    </location>
</feature>
<feature type="compositionally biased region" description="Polar residues" evidence="4">
    <location>
        <begin position="456"/>
        <end position="469"/>
    </location>
</feature>
<dbReference type="PANTHER" id="PTHR12656:SF5">
    <property type="entry name" value="TRITHORAX GROUP PROTEIN OSA"/>
    <property type="match status" value="1"/>
</dbReference>
<dbReference type="GeneTree" id="ENSGT00940000155634"/>
<organism evidence="6 7">
    <name type="scientific">Eptatretus burgeri</name>
    <name type="common">Inshore hagfish</name>
    <dbReference type="NCBI Taxonomy" id="7764"/>
    <lineage>
        <taxon>Eukaryota</taxon>
        <taxon>Metazoa</taxon>
        <taxon>Chordata</taxon>
        <taxon>Craniata</taxon>
        <taxon>Vertebrata</taxon>
        <taxon>Cyclostomata</taxon>
        <taxon>Myxini</taxon>
        <taxon>Myxiniformes</taxon>
        <taxon>Myxinidae</taxon>
        <taxon>Eptatretinae</taxon>
        <taxon>Eptatretus</taxon>
    </lineage>
</organism>
<dbReference type="GO" id="GO:0035060">
    <property type="term" value="C:brahma complex"/>
    <property type="evidence" value="ECO:0007669"/>
    <property type="project" value="InterPro"/>
</dbReference>
<dbReference type="Pfam" id="PF12031">
    <property type="entry name" value="BAF250_C"/>
    <property type="match status" value="2"/>
</dbReference>
<dbReference type="PROSITE" id="PS51011">
    <property type="entry name" value="ARID"/>
    <property type="match status" value="1"/>
</dbReference>
<feature type="compositionally biased region" description="Low complexity" evidence="4">
    <location>
        <begin position="1483"/>
        <end position="1492"/>
    </location>
</feature>
<dbReference type="InterPro" id="IPR033388">
    <property type="entry name" value="BAF250_C"/>
</dbReference>
<evidence type="ECO:0000313" key="7">
    <source>
        <dbReference type="Proteomes" id="UP000694388"/>
    </source>
</evidence>
<feature type="compositionally biased region" description="Polar residues" evidence="4">
    <location>
        <begin position="1317"/>
        <end position="1329"/>
    </location>
</feature>
<feature type="region of interest" description="Disordered" evidence="4">
    <location>
        <begin position="246"/>
        <end position="284"/>
    </location>
</feature>
<dbReference type="GO" id="GO:0031491">
    <property type="term" value="F:nucleosome binding"/>
    <property type="evidence" value="ECO:0007669"/>
    <property type="project" value="TreeGrafter"/>
</dbReference>
<feature type="region of interest" description="Disordered" evidence="4">
    <location>
        <begin position="308"/>
        <end position="347"/>
    </location>
</feature>
<dbReference type="InterPro" id="IPR036431">
    <property type="entry name" value="ARID_dom_sf"/>
</dbReference>
<feature type="compositionally biased region" description="Low complexity" evidence="4">
    <location>
        <begin position="308"/>
        <end position="331"/>
    </location>
</feature>
<accession>A0A8C4R6U2</accession>
<feature type="compositionally biased region" description="Pro residues" evidence="4">
    <location>
        <begin position="1165"/>
        <end position="1180"/>
    </location>
</feature>
<keyword evidence="3" id="KW-0539">Nucleus</keyword>
<feature type="compositionally biased region" description="Polar residues" evidence="4">
    <location>
        <begin position="1082"/>
        <end position="1094"/>
    </location>
</feature>
<evidence type="ECO:0000259" key="5">
    <source>
        <dbReference type="PROSITE" id="PS51011"/>
    </source>
</evidence>
<evidence type="ECO:0000313" key="6">
    <source>
        <dbReference type="Ensembl" id="ENSEBUP00000025723.1"/>
    </source>
</evidence>
<dbReference type="Pfam" id="PF01388">
    <property type="entry name" value="ARID"/>
    <property type="match status" value="1"/>
</dbReference>
<dbReference type="SMART" id="SM01014">
    <property type="entry name" value="ARID"/>
    <property type="match status" value="1"/>
</dbReference>
<feature type="region of interest" description="Disordered" evidence="4">
    <location>
        <begin position="1"/>
        <end position="104"/>
    </location>
</feature>
<feature type="region of interest" description="Disordered" evidence="4">
    <location>
        <begin position="180"/>
        <end position="213"/>
    </location>
</feature>
<feature type="compositionally biased region" description="Polar residues" evidence="4">
    <location>
        <begin position="262"/>
        <end position="272"/>
    </location>
</feature>
<feature type="compositionally biased region" description="Pro residues" evidence="4">
    <location>
        <begin position="332"/>
        <end position="341"/>
    </location>
</feature>
<feature type="compositionally biased region" description="Polar residues" evidence="4">
    <location>
        <begin position="701"/>
        <end position="710"/>
    </location>
</feature>
<dbReference type="GO" id="GO:0071565">
    <property type="term" value="C:nBAF complex"/>
    <property type="evidence" value="ECO:0007669"/>
    <property type="project" value="TreeGrafter"/>
</dbReference>
<feature type="region of interest" description="Disordered" evidence="4">
    <location>
        <begin position="1643"/>
        <end position="1662"/>
    </location>
</feature>
<dbReference type="PANTHER" id="PTHR12656">
    <property type="entry name" value="BRG-1 ASSOCIATED FACTOR 250 BAF250"/>
    <property type="match status" value="1"/>
</dbReference>
<sequence length="2259" mass="237841">MKAEGGGEAAAGGSNGDQHGALGGNKTSEAVRTGDRGAVDPFPQGPGGPGAADAGFEGPGPRGKTSEAGSCGRGRVAFEQHGGGGRATLGPGPSPGPAGLSSLAASHDGLVNHQCNSYEGSRTAAGPFGLSGAARGGVSVVSSGSAYPQSVETPTLNQLLTSPNPARAYSSLAQSQQDFSVEGKGGGVAGQPAWPGGGQRSRAGPGALSPGSKQVVPLEAGRRGQVYSGVGGPFVGVPGSPAIDEVQQGGFPGRELTGDGVYSSQTTHQHPTLQGRPSGAPTGLYSQQQEMLPQYGQQAVASYMQQRPQGYYGRPPGPYGLQQGPTQYAPQQPGPYGPQPPSMYGQPAQIQYNHHMPAPYAQQPYVAHGQFTQQPYPPPSQYMPQHQRPYYPPGSMYMQQQQQQPPQPHPQVQQQSQQQQQQQSQQQQHPQQPQQQSQQPQPQPQQQQQQQVPQSMFESDNYQRSQAGAPSQHDGYGWGATGGTSSNQEAYGRGPGVAGDGRAAAMEGASKPNRADLGQQGRPQSLPDLSGTIDDLSIGEGVPSLGLSGSQGEPSNSTPSPFSPHTPRHTGVVPSPHVPQGGPAASPHHGPSPSPHLLPAGPSPSPHPSAAPSPVCSPAGSRTGPLSPAAHTGHQLTPQPPSNQSESSSHSSVSQSPRPQEPGQNQPVPSKGGHNLAPSGLSPRPSLAQAFSGPPPYQAYPQASTQQPRLPSQAYMGQFGSHYGSQGPYGVPGSQYSHQAGHYGGPAGGQYRPQVGQPGAQYGPHSAAQYGPPVSHYVAQGSQYGPQGSGNHMPPGYIGYPDGVGMEGISSEGSGPISYVGPTSRGPSRLPYGGSVGGAPDVNGLPGTPNSRSSGYEPVMGDAGVRFSSGSYPHPSDLMSPGRPAMVNNMPGHGPVSPVPPVVQSGGKSKAEKIPSDKSKLSSTTGESILRLYELGCEPERQPWLDRYLAFMEQRGTPISLLPAVGKNALDLFRLYMAAKSYGGFVQVNKKKKWRELSTQLSVGTSSSSASSLKKQYIQCLFAFECKVERGEEPPLDIMNPADNRKAKPQPPSPAGSSSAQGPQTPQSMDGLGDMKPPTPASTPHSLSQHQNRYLPQGEYPGSSDASYGRTYQQGAVPGAVYETTRDSYGQRRGPASDAYHPGSTVSASGMTLSGGHVGDYASPPSRPPPGLGSRPPYPPSYERRPDGTLGPDSGSFTNSDPRLCSPGPPVSSWPNQQYSTVPGHPHGPPAYPPGQQAPFMQQSQPYKRPSEVISAGPPAKQQEVESVHSSAQPLLPPETSYSRGYGGGDQRVGPNAYNQPYSRTSTALSQGPAPFQQGSSPMVNNQLPRSAGGPTAQEPVIAGKEQPGTLQVSATGLKPPIATPPAGSVTLGQGPAHMPGHGMAGPQEAGQPGMWHSRPDGPYPYGSRQGLQSQGAQPLPPPNLSYPGGRMDDVGPEQNGGATWYSRQPTPGPYPRPSSQPCYPHSSMASPLPAHPGPAFQRALSPSRSAYPAPPPPPTTRVMQKAGPPVPASQLGGLQGVPTVRRELVFPPRSVEATQPVYKPRRKLMGKDIGCSDAWRVMMALKSGLLAESTWALDTINVLLHDDTTVANFNLSQLPGFLELLVDYFRRCLIDVFGVLHEFETPEPALALLRESSTICVESTEPAGSQPNEREDENELKASGVAVNCSNPKDAGELSAENFSLLDEKASGSEEGDENTKSEGSESEGQFRQASHYDRLPLRMVEKQGEYLTDPPDEPETSLEAGRLLRQLGGGDTTAHIQTLFEGKDWEGELCRGTARSGDEKNWLPNGANSVTAMVDDVLCMKSLSESLLRYLADNGAGLERSCPEQAEPLFVPPTGKKVVILEDEAAIGADLPLCTRKSWQEALARRCLCISNIIRSLSFVPGNDYELSRNPGLLLVLGKLLLLHHRHLERRVPTPVTKPFTCANATVPTPSPSAGEVEALTLRENGTDLKDGGGGERRSVGDVPIATCGSSPEIGETENNVDRVAEEAKQNETEKSKEVDNRKLSLCAKAPASGGAEIRASWWWDSLQNLRENAFVTLANICGQLDLSAYPESLVLPLLDGLLHWAVCPSSEARDPFPGASPNSPLSPQRLVLESLSKLSTQDGNVDLVLATPPFGRVWRLCGALVGLVSDRRNQVPREMALALLANLAQAEAVAARAVALQRGAVAAVLGFLEDCLLAVIAQQNPHAPPPPLHHPSPDMMRRAATALLAMARLKENRPLFVLQQGRLLDIAMSQALHPAVAPILGEILYRIA</sequence>
<feature type="region of interest" description="Disordered" evidence="4">
    <location>
        <begin position="901"/>
        <end position="922"/>
    </location>
</feature>
<feature type="region of interest" description="Disordered" evidence="4">
    <location>
        <begin position="1688"/>
        <end position="1720"/>
    </location>
</feature>
<feature type="compositionally biased region" description="Gly residues" evidence="4">
    <location>
        <begin position="1"/>
        <end position="15"/>
    </location>
</feature>
<feature type="compositionally biased region" description="Polar residues" evidence="4">
    <location>
        <begin position="547"/>
        <end position="560"/>
    </location>
</feature>
<feature type="compositionally biased region" description="Polar residues" evidence="4">
    <location>
        <begin position="1297"/>
        <end position="1310"/>
    </location>
</feature>
<dbReference type="InterPro" id="IPR021906">
    <property type="entry name" value="BAF250/Osa"/>
</dbReference>
<dbReference type="GO" id="GO:0006338">
    <property type="term" value="P:chromatin remodeling"/>
    <property type="evidence" value="ECO:0007669"/>
    <property type="project" value="InterPro"/>
</dbReference>
<feature type="compositionally biased region" description="Polar residues" evidence="4">
    <location>
        <begin position="1104"/>
        <end position="1114"/>
    </location>
</feature>
<dbReference type="Proteomes" id="UP000694388">
    <property type="component" value="Unplaced"/>
</dbReference>
<evidence type="ECO:0000256" key="3">
    <source>
        <dbReference type="ARBA" id="ARBA00023242"/>
    </source>
</evidence>
<dbReference type="Ensembl" id="ENSEBUT00000026299.1">
    <property type="protein sequence ID" value="ENSEBUP00000025723.1"/>
    <property type="gene ID" value="ENSEBUG00000015846.1"/>
</dbReference>
<dbReference type="GO" id="GO:0016514">
    <property type="term" value="C:SWI/SNF complex"/>
    <property type="evidence" value="ECO:0007669"/>
    <property type="project" value="InterPro"/>
</dbReference>
<reference evidence="6" key="2">
    <citation type="submission" date="2025-09" db="UniProtKB">
        <authorList>
            <consortium name="Ensembl"/>
        </authorList>
    </citation>
    <scope>IDENTIFICATION</scope>
</reference>
<feature type="compositionally biased region" description="Basic and acidic residues" evidence="4">
    <location>
        <begin position="909"/>
        <end position="920"/>
    </location>
</feature>
<feature type="compositionally biased region" description="Low complexity" evidence="4">
    <location>
        <begin position="612"/>
        <end position="621"/>
    </location>
</feature>
<keyword evidence="2" id="KW-0597">Phosphoprotein</keyword>
<evidence type="ECO:0000256" key="2">
    <source>
        <dbReference type="ARBA" id="ARBA00022553"/>
    </source>
</evidence>